<feature type="compositionally biased region" description="Basic and acidic residues" evidence="5">
    <location>
        <begin position="255"/>
        <end position="273"/>
    </location>
</feature>
<feature type="compositionally biased region" description="Basic and acidic residues" evidence="5">
    <location>
        <begin position="170"/>
        <end position="187"/>
    </location>
</feature>
<protein>
    <submittedName>
        <fullName evidence="7">Zinc finger, C3HC4 type (RING finger)/Ring finger domain/RING-type zinc-finger/zinc-RING finger domain containing protein, putative</fullName>
    </submittedName>
</protein>
<dbReference type="GO" id="GO:0061630">
    <property type="term" value="F:ubiquitin protein ligase activity"/>
    <property type="evidence" value="ECO:0007669"/>
    <property type="project" value="TreeGrafter"/>
</dbReference>
<dbReference type="GO" id="GO:0008270">
    <property type="term" value="F:zinc ion binding"/>
    <property type="evidence" value="ECO:0007669"/>
    <property type="project" value="UniProtKB-KW"/>
</dbReference>
<dbReference type="InterPro" id="IPR001841">
    <property type="entry name" value="Znf_RING"/>
</dbReference>
<evidence type="ECO:0000256" key="3">
    <source>
        <dbReference type="ARBA" id="ARBA00022833"/>
    </source>
</evidence>
<dbReference type="GO" id="GO:0005634">
    <property type="term" value="C:nucleus"/>
    <property type="evidence" value="ECO:0007669"/>
    <property type="project" value="TreeGrafter"/>
</dbReference>
<name>A0A7G2CPZ3_9TRYP</name>
<feature type="region of interest" description="Disordered" evidence="5">
    <location>
        <begin position="170"/>
        <end position="273"/>
    </location>
</feature>
<evidence type="ECO:0000256" key="1">
    <source>
        <dbReference type="ARBA" id="ARBA00022723"/>
    </source>
</evidence>
<dbReference type="AlphaFoldDB" id="A0A7G2CPZ3"/>
<dbReference type="EMBL" id="LR877160">
    <property type="protein sequence ID" value="CAD2220262.1"/>
    <property type="molecule type" value="Genomic_DNA"/>
</dbReference>
<dbReference type="PANTHER" id="PTHR45931">
    <property type="entry name" value="SI:CH211-59O9.10"/>
    <property type="match status" value="1"/>
</dbReference>
<dbReference type="PROSITE" id="PS50089">
    <property type="entry name" value="ZF_RING_2"/>
    <property type="match status" value="1"/>
</dbReference>
<evidence type="ECO:0000256" key="2">
    <source>
        <dbReference type="ARBA" id="ARBA00022771"/>
    </source>
</evidence>
<dbReference type="InterPro" id="IPR017907">
    <property type="entry name" value="Znf_RING_CS"/>
</dbReference>
<proteinExistence type="predicted"/>
<feature type="domain" description="RING-type" evidence="6">
    <location>
        <begin position="82"/>
        <end position="131"/>
    </location>
</feature>
<dbReference type="GO" id="GO:0006511">
    <property type="term" value="P:ubiquitin-dependent protein catabolic process"/>
    <property type="evidence" value="ECO:0007669"/>
    <property type="project" value="TreeGrafter"/>
</dbReference>
<dbReference type="VEuPathDB" id="TriTrypDB:ADEAN_000777700"/>
<accession>A0A7G2CPZ3</accession>
<dbReference type="SMART" id="SM00184">
    <property type="entry name" value="RING"/>
    <property type="match status" value="1"/>
</dbReference>
<dbReference type="InterPro" id="IPR051834">
    <property type="entry name" value="RING_finger_E3_ligase"/>
</dbReference>
<keyword evidence="3" id="KW-0862">Zinc</keyword>
<evidence type="ECO:0000256" key="5">
    <source>
        <dbReference type="SAM" id="MobiDB-lite"/>
    </source>
</evidence>
<dbReference type="PROSITE" id="PS00518">
    <property type="entry name" value="ZF_RING_1"/>
    <property type="match status" value="1"/>
</dbReference>
<dbReference type="Gene3D" id="3.30.40.10">
    <property type="entry name" value="Zinc/RING finger domain, C3HC4 (zinc finger)"/>
    <property type="match status" value="1"/>
</dbReference>
<dbReference type="PANTHER" id="PTHR45931:SF3">
    <property type="entry name" value="RING ZINC FINGER-CONTAINING PROTEIN"/>
    <property type="match status" value="1"/>
</dbReference>
<reference evidence="7 8" key="1">
    <citation type="submission" date="2020-08" db="EMBL/GenBank/DDBJ databases">
        <authorList>
            <person name="Newling K."/>
            <person name="Davey J."/>
            <person name="Forrester S."/>
        </authorList>
    </citation>
    <scope>NUCLEOTIDE SEQUENCE [LARGE SCALE GENOMIC DNA]</scope>
    <source>
        <strain evidence="8">Crithidia deanei Carvalho (ATCC PRA-265)</strain>
    </source>
</reference>
<keyword evidence="1" id="KW-0479">Metal-binding</keyword>
<keyword evidence="8" id="KW-1185">Reference proteome</keyword>
<dbReference type="InterPro" id="IPR013083">
    <property type="entry name" value="Znf_RING/FYVE/PHD"/>
</dbReference>
<evidence type="ECO:0000256" key="4">
    <source>
        <dbReference type="PROSITE-ProRule" id="PRU00175"/>
    </source>
</evidence>
<organism evidence="7 8">
    <name type="scientific">Angomonas deanei</name>
    <dbReference type="NCBI Taxonomy" id="59799"/>
    <lineage>
        <taxon>Eukaryota</taxon>
        <taxon>Discoba</taxon>
        <taxon>Euglenozoa</taxon>
        <taxon>Kinetoplastea</taxon>
        <taxon>Metakinetoplastina</taxon>
        <taxon>Trypanosomatida</taxon>
        <taxon>Trypanosomatidae</taxon>
        <taxon>Strigomonadinae</taxon>
        <taxon>Angomonas</taxon>
    </lineage>
</organism>
<keyword evidence="2 4" id="KW-0863">Zinc-finger</keyword>
<evidence type="ECO:0000313" key="7">
    <source>
        <dbReference type="EMBL" id="CAD2220262.1"/>
    </source>
</evidence>
<dbReference type="Pfam" id="PF13639">
    <property type="entry name" value="zf-RING_2"/>
    <property type="match status" value="1"/>
</dbReference>
<evidence type="ECO:0000259" key="6">
    <source>
        <dbReference type="PROSITE" id="PS50089"/>
    </source>
</evidence>
<gene>
    <name evidence="7" type="ORF">ADEAN_000777700</name>
</gene>
<sequence>MERNRLEFFAPLAQHFGSGRSDSSLVDSLAIMVIFGAIASLLANETPTIKPLNERQLNFLQRKRLTKHLCDGIAKADVQTSCVICQSEFVDLLEEGEGDAAELCILPCHHVFCWECAHRWLSANVTCPMCRADVSSEVESAIYELSLPSWWTEFDERNYFSDLFTEMESKHDSIEPETKEEKKEEKATTPSPPPMLAEVDGDGSIAGGRSLLDSFMHTPIPPSGPPSNRFRRSEISSAVIPAQGGGFNAVRQLRRVSDGRGRTPSTPDHDVDC</sequence>
<dbReference type="SUPFAM" id="SSF57850">
    <property type="entry name" value="RING/U-box"/>
    <property type="match status" value="1"/>
</dbReference>
<dbReference type="Proteomes" id="UP000515908">
    <property type="component" value="Chromosome 16"/>
</dbReference>
<evidence type="ECO:0000313" key="8">
    <source>
        <dbReference type="Proteomes" id="UP000515908"/>
    </source>
</evidence>